<dbReference type="Gene3D" id="2.60.120.330">
    <property type="entry name" value="B-lactam Antibiotic, Isopenicillin N Synthase, Chain"/>
    <property type="match status" value="1"/>
</dbReference>
<keyword evidence="2" id="KW-0560">Oxidoreductase</keyword>
<dbReference type="STRING" id="1051890.A0A3N4M3T8"/>
<dbReference type="OrthoDB" id="406156at2759"/>
<keyword evidence="2" id="KW-0479">Metal-binding</keyword>
<accession>A0A3N4M3T8</accession>
<dbReference type="InParanoid" id="A0A3N4M3T8"/>
<keyword evidence="5" id="KW-1185">Reference proteome</keyword>
<dbReference type="GO" id="GO:0016491">
    <property type="term" value="F:oxidoreductase activity"/>
    <property type="evidence" value="ECO:0007669"/>
    <property type="project" value="UniProtKB-KW"/>
</dbReference>
<dbReference type="InterPro" id="IPR050231">
    <property type="entry name" value="Iron_ascorbate_oxido_reductase"/>
</dbReference>
<evidence type="ECO:0000256" key="1">
    <source>
        <dbReference type="ARBA" id="ARBA00008056"/>
    </source>
</evidence>
<comment type="similarity">
    <text evidence="1 2">Belongs to the iron/ascorbate-dependent oxidoreductase family.</text>
</comment>
<proteinExistence type="inferred from homology"/>
<dbReference type="InterPro" id="IPR005123">
    <property type="entry name" value="Oxoglu/Fe-dep_dioxygenase_dom"/>
</dbReference>
<keyword evidence="2" id="KW-0408">Iron</keyword>
<dbReference type="AlphaFoldDB" id="A0A3N4M3T8"/>
<evidence type="ECO:0000259" key="3">
    <source>
        <dbReference type="PROSITE" id="PS51471"/>
    </source>
</evidence>
<dbReference type="GO" id="GO:0044283">
    <property type="term" value="P:small molecule biosynthetic process"/>
    <property type="evidence" value="ECO:0007669"/>
    <property type="project" value="UniProtKB-ARBA"/>
</dbReference>
<gene>
    <name evidence="4" type="ORF">L211DRAFT_800348</name>
</gene>
<dbReference type="InterPro" id="IPR027443">
    <property type="entry name" value="IPNS-like_sf"/>
</dbReference>
<dbReference type="FunFam" id="2.60.120.330:FF:000051">
    <property type="entry name" value="Clavaminate synthase-like protein"/>
    <property type="match status" value="1"/>
</dbReference>
<feature type="domain" description="Fe2OG dioxygenase" evidence="3">
    <location>
        <begin position="170"/>
        <end position="289"/>
    </location>
</feature>
<dbReference type="GO" id="GO:0046872">
    <property type="term" value="F:metal ion binding"/>
    <property type="evidence" value="ECO:0007669"/>
    <property type="project" value="UniProtKB-KW"/>
</dbReference>
<evidence type="ECO:0000313" key="4">
    <source>
        <dbReference type="EMBL" id="RPB29814.1"/>
    </source>
</evidence>
<sequence>MASVRSESTIPVIPLEDGSAECAKELVDAARQWGFLYISAGSDISQSKIDRMFELSKKFFSSPREDKEKCAISANNRGWSSMHSETLNPQNQRRGDFKEALNFGEFSNGKAQQPLPPSLVPHEVELAKFADQCHELCLRLLRLFALGLKIDKEDGGEEWFASRHDQANGPSGSILRLLYYPAIPPGADYIPEVDIRAGAHSDYGSVTLLFQRPSQDGLEILLPNGGGWTAAPVNPPGYEGPPPILVNLGDLLSYWTAGLLRSTIHRVIFPPHARRGGEDRYSMVYFCHPVDTTPLVPVPSKIVQERGNRGANETEGTVITAAQHLKSKLAASYEWGK</sequence>
<dbReference type="SUPFAM" id="SSF51197">
    <property type="entry name" value="Clavaminate synthase-like"/>
    <property type="match status" value="1"/>
</dbReference>
<dbReference type="InterPro" id="IPR044861">
    <property type="entry name" value="IPNS-like_FE2OG_OXY"/>
</dbReference>
<evidence type="ECO:0000313" key="5">
    <source>
        <dbReference type="Proteomes" id="UP000267821"/>
    </source>
</evidence>
<dbReference type="InterPro" id="IPR026992">
    <property type="entry name" value="DIOX_N"/>
</dbReference>
<reference evidence="4 5" key="1">
    <citation type="journal article" date="2018" name="Nat. Ecol. Evol.">
        <title>Pezizomycetes genomes reveal the molecular basis of ectomycorrhizal truffle lifestyle.</title>
        <authorList>
            <person name="Murat C."/>
            <person name="Payen T."/>
            <person name="Noel B."/>
            <person name="Kuo A."/>
            <person name="Morin E."/>
            <person name="Chen J."/>
            <person name="Kohler A."/>
            <person name="Krizsan K."/>
            <person name="Balestrini R."/>
            <person name="Da Silva C."/>
            <person name="Montanini B."/>
            <person name="Hainaut M."/>
            <person name="Levati E."/>
            <person name="Barry K.W."/>
            <person name="Belfiori B."/>
            <person name="Cichocki N."/>
            <person name="Clum A."/>
            <person name="Dockter R.B."/>
            <person name="Fauchery L."/>
            <person name="Guy J."/>
            <person name="Iotti M."/>
            <person name="Le Tacon F."/>
            <person name="Lindquist E.A."/>
            <person name="Lipzen A."/>
            <person name="Malagnac F."/>
            <person name="Mello A."/>
            <person name="Molinier V."/>
            <person name="Miyauchi S."/>
            <person name="Poulain J."/>
            <person name="Riccioni C."/>
            <person name="Rubini A."/>
            <person name="Sitrit Y."/>
            <person name="Splivallo R."/>
            <person name="Traeger S."/>
            <person name="Wang M."/>
            <person name="Zifcakova L."/>
            <person name="Wipf D."/>
            <person name="Zambonelli A."/>
            <person name="Paolocci F."/>
            <person name="Nowrousian M."/>
            <person name="Ottonello S."/>
            <person name="Baldrian P."/>
            <person name="Spatafora J.W."/>
            <person name="Henrissat B."/>
            <person name="Nagy L.G."/>
            <person name="Aury J.M."/>
            <person name="Wincker P."/>
            <person name="Grigoriev I.V."/>
            <person name="Bonfante P."/>
            <person name="Martin F.M."/>
        </authorList>
    </citation>
    <scope>NUCLEOTIDE SEQUENCE [LARGE SCALE GENOMIC DNA]</scope>
    <source>
        <strain evidence="4 5">ATCC MYA-4762</strain>
    </source>
</reference>
<evidence type="ECO:0000256" key="2">
    <source>
        <dbReference type="RuleBase" id="RU003682"/>
    </source>
</evidence>
<organism evidence="4 5">
    <name type="scientific">Terfezia boudieri ATCC MYA-4762</name>
    <dbReference type="NCBI Taxonomy" id="1051890"/>
    <lineage>
        <taxon>Eukaryota</taxon>
        <taxon>Fungi</taxon>
        <taxon>Dikarya</taxon>
        <taxon>Ascomycota</taxon>
        <taxon>Pezizomycotina</taxon>
        <taxon>Pezizomycetes</taxon>
        <taxon>Pezizales</taxon>
        <taxon>Pezizaceae</taxon>
        <taxon>Terfezia</taxon>
    </lineage>
</organism>
<dbReference type="Pfam" id="PF14226">
    <property type="entry name" value="DIOX_N"/>
    <property type="match status" value="1"/>
</dbReference>
<dbReference type="PROSITE" id="PS51471">
    <property type="entry name" value="FE2OG_OXY"/>
    <property type="match status" value="1"/>
</dbReference>
<name>A0A3N4M3T8_9PEZI</name>
<dbReference type="Proteomes" id="UP000267821">
    <property type="component" value="Unassembled WGS sequence"/>
</dbReference>
<dbReference type="PANTHER" id="PTHR47990">
    <property type="entry name" value="2-OXOGLUTARATE (2OG) AND FE(II)-DEPENDENT OXYGENASE SUPERFAMILY PROTEIN-RELATED"/>
    <property type="match status" value="1"/>
</dbReference>
<protein>
    <submittedName>
        <fullName evidence="4">Clavaminate synthase-like protein</fullName>
    </submittedName>
</protein>
<dbReference type="Pfam" id="PF03171">
    <property type="entry name" value="2OG-FeII_Oxy"/>
    <property type="match status" value="1"/>
</dbReference>
<dbReference type="EMBL" id="ML121527">
    <property type="protein sequence ID" value="RPB29814.1"/>
    <property type="molecule type" value="Genomic_DNA"/>
</dbReference>